<sequence length="202" mass="23634">MTIVRLSWGELWVHSPIKLNDLVRNQVNSLGTVKFLVAPNHLHHLFIADWQCSYPEAITYGTAEVIKKRKDLAFDYSLNEEQNWPWFPEIQQVLFTGSPLMEECVFFHKASEVLIVTDLIENFPPRNFNCWQRLVARGVGILAPHGKMPIDWRISFMFGKKHARKHLSSIIRWHPKKIIMSHGEIVEEQAVKFLDKSFSWLI</sequence>
<dbReference type="SUPFAM" id="SSF56281">
    <property type="entry name" value="Metallo-hydrolase/oxidoreductase"/>
    <property type="match status" value="1"/>
</dbReference>
<dbReference type="AlphaFoldDB" id="A0A7Y3ZDP6"/>
<dbReference type="Proteomes" id="UP000572072">
    <property type="component" value="Unassembled WGS sequence"/>
</dbReference>
<accession>A0A7Y3ZDP6</accession>
<dbReference type="InterPro" id="IPR025638">
    <property type="entry name" value="DUF4336"/>
</dbReference>
<evidence type="ECO:0000313" key="1">
    <source>
        <dbReference type="EMBL" id="NOH51168.1"/>
    </source>
</evidence>
<gene>
    <name evidence="1" type="ORF">F0262_24470</name>
</gene>
<reference evidence="1 2" key="1">
    <citation type="submission" date="2019-08" db="EMBL/GenBank/DDBJ databases">
        <title>Draft genome sequencing and comparative genomics of hatchery-associated Vibrios.</title>
        <authorList>
            <person name="Kehlet-Delgado H."/>
            <person name="Mueller R.S."/>
        </authorList>
    </citation>
    <scope>NUCLEOTIDE SEQUENCE [LARGE SCALE GENOMIC DNA]</scope>
    <source>
        <strain evidence="1 2">00-78-3</strain>
    </source>
</reference>
<proteinExistence type="predicted"/>
<dbReference type="PANTHER" id="PTHR33835">
    <property type="entry name" value="YALI0C07656P"/>
    <property type="match status" value="1"/>
</dbReference>
<organism evidence="1 2">
    <name type="scientific">Vibrio rotiferianus</name>
    <dbReference type="NCBI Taxonomy" id="190895"/>
    <lineage>
        <taxon>Bacteria</taxon>
        <taxon>Pseudomonadati</taxon>
        <taxon>Pseudomonadota</taxon>
        <taxon>Gammaproteobacteria</taxon>
        <taxon>Vibrionales</taxon>
        <taxon>Vibrionaceae</taxon>
        <taxon>Vibrio</taxon>
    </lineage>
</organism>
<dbReference type="InterPro" id="IPR036866">
    <property type="entry name" value="RibonucZ/Hydroxyglut_hydro"/>
</dbReference>
<dbReference type="Pfam" id="PF14234">
    <property type="entry name" value="DUF4336"/>
    <property type="match status" value="1"/>
</dbReference>
<evidence type="ECO:0000313" key="2">
    <source>
        <dbReference type="Proteomes" id="UP000572072"/>
    </source>
</evidence>
<dbReference type="PANTHER" id="PTHR33835:SF1">
    <property type="entry name" value="METALLO-BETA-LACTAMASE DOMAIN-CONTAINING PROTEIN"/>
    <property type="match status" value="1"/>
</dbReference>
<comment type="caution">
    <text evidence="1">The sequence shown here is derived from an EMBL/GenBank/DDBJ whole genome shotgun (WGS) entry which is preliminary data.</text>
</comment>
<name>A0A7Y3ZDP6_9VIBR</name>
<protein>
    <submittedName>
        <fullName evidence="1">DUF4336 domain-containing protein</fullName>
    </submittedName>
</protein>
<dbReference type="EMBL" id="VTYN01000053">
    <property type="protein sequence ID" value="NOH51168.1"/>
    <property type="molecule type" value="Genomic_DNA"/>
</dbReference>